<keyword evidence="1" id="KW-0812">Transmembrane</keyword>
<organism evidence="2 3">
    <name type="scientific">Nocardioides zeicaulis</name>
    <dbReference type="NCBI Taxonomy" id="1776857"/>
    <lineage>
        <taxon>Bacteria</taxon>
        <taxon>Bacillati</taxon>
        <taxon>Actinomycetota</taxon>
        <taxon>Actinomycetes</taxon>
        <taxon>Propionibacteriales</taxon>
        <taxon>Nocardioidaceae</taxon>
        <taxon>Nocardioides</taxon>
    </lineage>
</organism>
<keyword evidence="1" id="KW-0472">Membrane</keyword>
<protein>
    <recommendedName>
        <fullName evidence="4">LPXTG cell wall anchor domain-containing protein</fullName>
    </recommendedName>
</protein>
<accession>A0ABV6E4M9</accession>
<evidence type="ECO:0000313" key="3">
    <source>
        <dbReference type="Proteomes" id="UP001589698"/>
    </source>
</evidence>
<feature type="transmembrane region" description="Helical" evidence="1">
    <location>
        <begin position="22"/>
        <end position="42"/>
    </location>
</feature>
<gene>
    <name evidence="2" type="ORF">ACFFJG_15770</name>
</gene>
<reference evidence="2 3" key="1">
    <citation type="submission" date="2024-09" db="EMBL/GenBank/DDBJ databases">
        <authorList>
            <person name="Sun Q."/>
            <person name="Mori K."/>
        </authorList>
    </citation>
    <scope>NUCLEOTIDE SEQUENCE [LARGE SCALE GENOMIC DNA]</scope>
    <source>
        <strain evidence="2 3">CCM 8654</strain>
    </source>
</reference>
<comment type="caution">
    <text evidence="2">The sequence shown here is derived from an EMBL/GenBank/DDBJ whole genome shotgun (WGS) entry which is preliminary data.</text>
</comment>
<proteinExistence type="predicted"/>
<name>A0ABV6E4M9_9ACTN</name>
<keyword evidence="3" id="KW-1185">Reference proteome</keyword>
<evidence type="ECO:0008006" key="4">
    <source>
        <dbReference type="Google" id="ProtNLM"/>
    </source>
</evidence>
<dbReference type="RefSeq" id="WP_378519740.1">
    <property type="nucleotide sequence ID" value="NZ_CBCSDI010000026.1"/>
</dbReference>
<evidence type="ECO:0000256" key="1">
    <source>
        <dbReference type="SAM" id="Phobius"/>
    </source>
</evidence>
<sequence length="47" mass="4952">MYNNSVLPATGLAATGMAFEGLWWFLAAFALLAAALAVGRIIPKREG</sequence>
<dbReference type="EMBL" id="JBHLXH010000002">
    <property type="protein sequence ID" value="MFC0223945.1"/>
    <property type="molecule type" value="Genomic_DNA"/>
</dbReference>
<evidence type="ECO:0000313" key="2">
    <source>
        <dbReference type="EMBL" id="MFC0223945.1"/>
    </source>
</evidence>
<dbReference type="Proteomes" id="UP001589698">
    <property type="component" value="Unassembled WGS sequence"/>
</dbReference>
<keyword evidence="1" id="KW-1133">Transmembrane helix</keyword>